<comment type="function">
    <text evidence="9">Acts as a magnesium transporter.</text>
</comment>
<evidence type="ECO:0000256" key="5">
    <source>
        <dbReference type="ARBA" id="ARBA00022842"/>
    </source>
</evidence>
<dbReference type="AlphaFoldDB" id="A0A7T0C3T0"/>
<feature type="transmembrane region" description="Helical" evidence="9">
    <location>
        <begin position="280"/>
        <end position="300"/>
    </location>
</feature>
<evidence type="ECO:0000256" key="8">
    <source>
        <dbReference type="PROSITE-ProRule" id="PRU00703"/>
    </source>
</evidence>
<dbReference type="Pfam" id="PF00571">
    <property type="entry name" value="CBS"/>
    <property type="match status" value="1"/>
</dbReference>
<evidence type="ECO:0000313" key="11">
    <source>
        <dbReference type="EMBL" id="QPJ65872.1"/>
    </source>
</evidence>
<keyword evidence="9" id="KW-0479">Metal-binding</keyword>
<feature type="domain" description="CBS" evidence="10">
    <location>
        <begin position="197"/>
        <end position="256"/>
    </location>
</feature>
<evidence type="ECO:0000256" key="1">
    <source>
        <dbReference type="ARBA" id="ARBA00004141"/>
    </source>
</evidence>
<dbReference type="InterPro" id="IPR036739">
    <property type="entry name" value="SLC41_membr_dom_sf"/>
</dbReference>
<dbReference type="Proteomes" id="UP000594464">
    <property type="component" value="Chromosome"/>
</dbReference>
<dbReference type="Pfam" id="PF03448">
    <property type="entry name" value="MgtE_N"/>
    <property type="match status" value="1"/>
</dbReference>
<feature type="transmembrane region" description="Helical" evidence="9">
    <location>
        <begin position="420"/>
        <end position="441"/>
    </location>
</feature>
<keyword evidence="5 9" id="KW-0460">Magnesium</keyword>
<dbReference type="NCBIfam" id="TIGR00400">
    <property type="entry name" value="mgtE"/>
    <property type="match status" value="1"/>
</dbReference>
<feature type="transmembrane region" description="Helical" evidence="9">
    <location>
        <begin position="354"/>
        <end position="376"/>
    </location>
</feature>
<dbReference type="SMART" id="SM00116">
    <property type="entry name" value="CBS"/>
    <property type="match status" value="2"/>
</dbReference>
<reference evidence="12" key="1">
    <citation type="submission" date="2020-02" db="EMBL/GenBank/DDBJ databases">
        <title>Genomic and physiological characterization of two novel Nitrospinaceae genera.</title>
        <authorList>
            <person name="Mueller A.J."/>
            <person name="Jung M.-Y."/>
            <person name="Strachan C.R."/>
            <person name="Herbold C.W."/>
            <person name="Kirkegaard R.H."/>
            <person name="Daims H."/>
        </authorList>
    </citation>
    <scope>NUCLEOTIDE SEQUENCE [LARGE SCALE GENOMIC DNA]</scope>
</reference>
<keyword evidence="8" id="KW-0129">CBS domain</keyword>
<dbReference type="SMART" id="SM00924">
    <property type="entry name" value="MgtE_N"/>
    <property type="match status" value="1"/>
</dbReference>
<evidence type="ECO:0000256" key="7">
    <source>
        <dbReference type="ARBA" id="ARBA00023136"/>
    </source>
</evidence>
<keyword evidence="7 9" id="KW-0472">Membrane</keyword>
<dbReference type="InterPro" id="IPR000644">
    <property type="entry name" value="CBS_dom"/>
</dbReference>
<dbReference type="InterPro" id="IPR006668">
    <property type="entry name" value="Mg_transptr_MgtE_intracell_dom"/>
</dbReference>
<name>A0A7T0C3T0_9BACT</name>
<dbReference type="KEGG" id="nva:G3M78_10895"/>
<proteinExistence type="inferred from homology"/>
<comment type="subunit">
    <text evidence="9">Homodimer.</text>
</comment>
<gene>
    <name evidence="11" type="primary">mgtE</name>
    <name evidence="11" type="ORF">G3M78_10895</name>
</gene>
<sequence>MPVERIKGLFSAEEKPQEEIVATLNEMNFFEIARLLHELTVEEKIKVFHALDSDEKRQTLLYETDRDSRHEIQDSLDKEYLAFLLDEMPVDEAADLLKEYEEEVQEELLDKMGKKDADVIKNLITYGEETAGGLMTPLFYRVSPTQTATDILVQLKRESNHEMPPYFYVIKSNGELAGFFKLRDLLNVPAFAPATSFVREHTPTVLLDDTCDKIANLMDNEHLSAIPVVNEDNIMQGVVTFDDVIRAMQDIASVDIFTMVGTAKIDPFAKRTINKITTRAPWLFITFIGGMLSASILGFFESQISEFATILFFIPFVIGLAGNVGIQGATVIVRGMATGDVQDDNLRTVVRSEVLVGAANGVIFGLVCGVFIAMVARPLLNTTPVLGLVVGTGIMLAVIVASLVGSLAPTIFMKFGIDPAISAGPFVTVANDIMGIFIYLMTAKLILGFV</sequence>
<dbReference type="SUPFAM" id="SSF54631">
    <property type="entry name" value="CBS-domain pair"/>
    <property type="match status" value="1"/>
</dbReference>
<evidence type="ECO:0000259" key="10">
    <source>
        <dbReference type="PROSITE" id="PS51371"/>
    </source>
</evidence>
<dbReference type="InterPro" id="IPR006669">
    <property type="entry name" value="MgtE_transporter"/>
</dbReference>
<comment type="similarity">
    <text evidence="2 9">Belongs to the SLC41A transporter family.</text>
</comment>
<evidence type="ECO:0000256" key="6">
    <source>
        <dbReference type="ARBA" id="ARBA00022989"/>
    </source>
</evidence>
<dbReference type="SUPFAM" id="SSF158791">
    <property type="entry name" value="MgtE N-terminal domain-like"/>
    <property type="match status" value="1"/>
</dbReference>
<keyword evidence="6 9" id="KW-1133">Transmembrane helix</keyword>
<dbReference type="GO" id="GO:0046872">
    <property type="term" value="F:metal ion binding"/>
    <property type="evidence" value="ECO:0007669"/>
    <property type="project" value="UniProtKB-KW"/>
</dbReference>
<dbReference type="GO" id="GO:0005886">
    <property type="term" value="C:plasma membrane"/>
    <property type="evidence" value="ECO:0007669"/>
    <property type="project" value="UniProtKB-SubCell"/>
</dbReference>
<dbReference type="Gene3D" id="1.25.60.10">
    <property type="entry name" value="MgtE N-terminal domain-like"/>
    <property type="match status" value="1"/>
</dbReference>
<dbReference type="PROSITE" id="PS51371">
    <property type="entry name" value="CBS"/>
    <property type="match status" value="1"/>
</dbReference>
<dbReference type="PANTHER" id="PTHR43773">
    <property type="entry name" value="MAGNESIUM TRANSPORTER MGTE"/>
    <property type="match status" value="1"/>
</dbReference>
<dbReference type="Gene3D" id="1.10.357.20">
    <property type="entry name" value="SLC41 divalent cation transporters, integral membrane domain"/>
    <property type="match status" value="1"/>
</dbReference>
<comment type="subcellular location">
    <subcellularLocation>
        <location evidence="9">Cell membrane</location>
        <topology evidence="9">Multi-pass membrane protein</topology>
    </subcellularLocation>
    <subcellularLocation>
        <location evidence="1">Membrane</location>
        <topology evidence="1">Multi-pass membrane protein</topology>
    </subcellularLocation>
</comment>
<dbReference type="InterPro" id="IPR046342">
    <property type="entry name" value="CBS_dom_sf"/>
</dbReference>
<dbReference type="Gene3D" id="3.10.580.10">
    <property type="entry name" value="CBS-domain"/>
    <property type="match status" value="1"/>
</dbReference>
<evidence type="ECO:0000256" key="3">
    <source>
        <dbReference type="ARBA" id="ARBA00022448"/>
    </source>
</evidence>
<keyword evidence="3 9" id="KW-0813">Transport</keyword>
<evidence type="ECO:0000313" key="12">
    <source>
        <dbReference type="Proteomes" id="UP000594464"/>
    </source>
</evidence>
<dbReference type="GO" id="GO:0015095">
    <property type="term" value="F:magnesium ion transmembrane transporter activity"/>
    <property type="evidence" value="ECO:0007669"/>
    <property type="project" value="UniProtKB-UniRule"/>
</dbReference>
<keyword evidence="9" id="KW-1003">Cell membrane</keyword>
<feature type="transmembrane region" description="Helical" evidence="9">
    <location>
        <begin position="312"/>
        <end position="333"/>
    </location>
</feature>
<evidence type="ECO:0000256" key="2">
    <source>
        <dbReference type="ARBA" id="ARBA00009749"/>
    </source>
</evidence>
<dbReference type="InterPro" id="IPR006667">
    <property type="entry name" value="SLC41_membr_dom"/>
</dbReference>
<dbReference type="EMBL" id="CP048620">
    <property type="protein sequence ID" value="QPJ65872.1"/>
    <property type="molecule type" value="Genomic_DNA"/>
</dbReference>
<dbReference type="InterPro" id="IPR038076">
    <property type="entry name" value="MgtE_N_sf"/>
</dbReference>
<dbReference type="Pfam" id="PF01769">
    <property type="entry name" value="MgtE"/>
    <property type="match status" value="1"/>
</dbReference>
<feature type="transmembrane region" description="Helical" evidence="9">
    <location>
        <begin position="388"/>
        <end position="408"/>
    </location>
</feature>
<keyword evidence="4 9" id="KW-0812">Transmembrane</keyword>
<organism evidence="11 12">
    <name type="scientific">Candidatus Nitrohelix vancouverensis</name>
    <dbReference type="NCBI Taxonomy" id="2705534"/>
    <lineage>
        <taxon>Bacteria</taxon>
        <taxon>Pseudomonadati</taxon>
        <taxon>Nitrospinota/Tectimicrobiota group</taxon>
        <taxon>Nitrospinota</taxon>
        <taxon>Nitrospinia</taxon>
        <taxon>Nitrospinales</taxon>
        <taxon>Nitrospinaceae</taxon>
        <taxon>Candidatus Nitrohelix</taxon>
    </lineage>
</organism>
<evidence type="ECO:0000256" key="9">
    <source>
        <dbReference type="RuleBase" id="RU362011"/>
    </source>
</evidence>
<dbReference type="PANTHER" id="PTHR43773:SF1">
    <property type="entry name" value="MAGNESIUM TRANSPORTER MGTE"/>
    <property type="match status" value="1"/>
</dbReference>
<accession>A0A7T0C3T0</accession>
<evidence type="ECO:0000256" key="4">
    <source>
        <dbReference type="ARBA" id="ARBA00022692"/>
    </source>
</evidence>
<dbReference type="SUPFAM" id="SSF161093">
    <property type="entry name" value="MgtE membrane domain-like"/>
    <property type="match status" value="1"/>
</dbReference>
<protein>
    <recommendedName>
        <fullName evidence="9">Magnesium transporter MgtE</fullName>
    </recommendedName>
</protein>